<keyword evidence="2" id="KW-1185">Reference proteome</keyword>
<evidence type="ECO:0008006" key="3">
    <source>
        <dbReference type="Google" id="ProtNLM"/>
    </source>
</evidence>
<gene>
    <name evidence="1" type="ORF">APUU_10386A</name>
</gene>
<dbReference type="GeneID" id="64967563"/>
<evidence type="ECO:0000313" key="1">
    <source>
        <dbReference type="EMBL" id="BCS17558.1"/>
    </source>
</evidence>
<dbReference type="OrthoDB" id="4509615at2759"/>
<sequence length="410" mass="46712">MKMSMALLQMPNEILLLIFHQMPTIQDAVDLAHSCSHLYQLFSAPRNKIDILCSAANVPQKPNHSLDEAFSVLIRQPPSNWLLQSAHSSKYMLIELDDEEILDASPSTLLDFTAIQRLPKHSASSPTETLDAFLTQFYYLDFSLSGYYENMTSELISGAARLQLQLLHASHSAPPADLSGDTTVLALALHCLAMLYIMDMIDLYNVDIPEPELFRDGSPVVLMEQGDDERRFLPTVRVHRPEHRDPSELDCERNSGGSSLDLDREFHRMLEHVVHVSFFRLLDTADPRHWPTVLYVLVVLNMGVRDSLHPFLRWRRKLGDAQKGFDFVFRDLVRYYYLCTDGGQILSDRWEKSEYAARVQHDQVAVEHAEMLNRSWLGLDKVDWDSRDGEDGVEGFGDKVEYFASGGGLL</sequence>
<protein>
    <recommendedName>
        <fullName evidence="3">F-box domain-containing protein</fullName>
    </recommendedName>
</protein>
<reference evidence="1" key="2">
    <citation type="submission" date="2021-02" db="EMBL/GenBank/DDBJ databases">
        <title>Aspergillus puulaauensis MK2 genome sequence.</title>
        <authorList>
            <person name="Futagami T."/>
            <person name="Mori K."/>
            <person name="Kadooka C."/>
            <person name="Tanaka T."/>
        </authorList>
    </citation>
    <scope>NUCLEOTIDE SEQUENCE</scope>
    <source>
        <strain evidence="1">MK2</strain>
    </source>
</reference>
<organism evidence="1 2">
    <name type="scientific">Aspergillus puulaauensis</name>
    <dbReference type="NCBI Taxonomy" id="1220207"/>
    <lineage>
        <taxon>Eukaryota</taxon>
        <taxon>Fungi</taxon>
        <taxon>Dikarya</taxon>
        <taxon>Ascomycota</taxon>
        <taxon>Pezizomycotina</taxon>
        <taxon>Eurotiomycetes</taxon>
        <taxon>Eurotiomycetidae</taxon>
        <taxon>Eurotiales</taxon>
        <taxon>Aspergillaceae</taxon>
        <taxon>Aspergillus</taxon>
    </lineage>
</organism>
<name>A0A7R8AHK7_9EURO</name>
<accession>A0A7R8AHK7</accession>
<reference evidence="1" key="1">
    <citation type="submission" date="2021-01" db="EMBL/GenBank/DDBJ databases">
        <authorList>
            <consortium name="Aspergillus puulaauensis MK2 genome sequencing consortium"/>
            <person name="Kazuki M."/>
            <person name="Futagami T."/>
        </authorList>
    </citation>
    <scope>NUCLEOTIDE SEQUENCE</scope>
    <source>
        <strain evidence="1">MK2</strain>
    </source>
</reference>
<dbReference type="Proteomes" id="UP000654913">
    <property type="component" value="Chromosome 1"/>
</dbReference>
<dbReference type="KEGG" id="apuu:APUU_10386A"/>
<evidence type="ECO:0000313" key="2">
    <source>
        <dbReference type="Proteomes" id="UP000654913"/>
    </source>
</evidence>
<proteinExistence type="predicted"/>
<dbReference type="AlphaFoldDB" id="A0A7R8AHK7"/>
<dbReference type="RefSeq" id="XP_041549752.1">
    <property type="nucleotide sequence ID" value="XM_041700218.1"/>
</dbReference>
<dbReference type="EMBL" id="AP024443">
    <property type="protein sequence ID" value="BCS17558.1"/>
    <property type="molecule type" value="Genomic_DNA"/>
</dbReference>